<sequence>MMADQLLHAPIMASDFAPLILSPVGYETSELHRLLIDFQVQAFTPCPNYYDERLVTMPPADFCLITFKLSPEGAIGFHLVRSFQSMTLESQGTSSSALGCSCSEVPINRAFERSDYVGRVISASVTPDEVVESQLIAQDVEVLKGKPDQSVFFSAATHNAECEAIAVVCEQYIVFEQYGKKLVLHSCSDTKML</sequence>
<protein>
    <submittedName>
        <fullName evidence="1">Uncharacterized protein</fullName>
    </submittedName>
</protein>
<dbReference type="Proteomes" id="UP001231109">
    <property type="component" value="Unassembled WGS sequence"/>
</dbReference>
<name>A0ABT9I449_9GAMM</name>
<organism evidence="1 2">
    <name type="scientific">Rheinheimera baltica</name>
    <dbReference type="NCBI Taxonomy" id="67576"/>
    <lineage>
        <taxon>Bacteria</taxon>
        <taxon>Pseudomonadati</taxon>
        <taxon>Pseudomonadota</taxon>
        <taxon>Gammaproteobacteria</taxon>
        <taxon>Chromatiales</taxon>
        <taxon>Chromatiaceae</taxon>
        <taxon>Rheinheimera</taxon>
    </lineage>
</organism>
<reference evidence="1 2" key="1">
    <citation type="submission" date="2022-11" db="EMBL/GenBank/DDBJ databases">
        <title>Viruses from the air-sea interface of a natural surface slick.</title>
        <authorList>
            <person name="Rahlff J."/>
            <person name="Holmfeldt K."/>
        </authorList>
    </citation>
    <scope>NUCLEOTIDE SEQUENCE [LARGE SCALE GENOMIC DNA]</scope>
    <source>
        <strain evidence="1 2">SMS4</strain>
    </source>
</reference>
<accession>A0ABT9I449</accession>
<keyword evidence="2" id="KW-1185">Reference proteome</keyword>
<evidence type="ECO:0000313" key="2">
    <source>
        <dbReference type="Proteomes" id="UP001231109"/>
    </source>
</evidence>
<dbReference type="SUPFAM" id="SSF50242">
    <property type="entry name" value="TIMP-like"/>
    <property type="match status" value="1"/>
</dbReference>
<gene>
    <name evidence="1" type="ORF">ORJ04_19605</name>
</gene>
<dbReference type="RefSeq" id="WP_305977320.1">
    <property type="nucleotide sequence ID" value="NZ_JAPJDZ010000104.1"/>
</dbReference>
<proteinExistence type="predicted"/>
<evidence type="ECO:0000313" key="1">
    <source>
        <dbReference type="EMBL" id="MDP5138157.1"/>
    </source>
</evidence>
<dbReference type="InterPro" id="IPR008993">
    <property type="entry name" value="TIMP-like_OB-fold"/>
</dbReference>
<dbReference type="EMBL" id="JAPJDZ010000104">
    <property type="protein sequence ID" value="MDP5138157.1"/>
    <property type="molecule type" value="Genomic_DNA"/>
</dbReference>
<comment type="caution">
    <text evidence="1">The sequence shown here is derived from an EMBL/GenBank/DDBJ whole genome shotgun (WGS) entry which is preliminary data.</text>
</comment>